<evidence type="ECO:0000313" key="2">
    <source>
        <dbReference type="Proteomes" id="UP000285266"/>
    </source>
</evidence>
<organism evidence="1 2">
    <name type="scientific">Bifidobacterium mongoliense</name>
    <dbReference type="NCBI Taxonomy" id="518643"/>
    <lineage>
        <taxon>Bacteria</taxon>
        <taxon>Bacillati</taxon>
        <taxon>Actinomycetota</taxon>
        <taxon>Actinomycetes</taxon>
        <taxon>Bifidobacteriales</taxon>
        <taxon>Bifidobacteriaceae</taxon>
        <taxon>Bifidobacterium</taxon>
    </lineage>
</organism>
<sequence>MRVDQHVYVVIDVNMSLVSLGAGPINDAWLFWICSEVAIANGKTFIEIKRFCRIHLQSMNFVYAQHVCHAFEDADHYAVRFFEKIELLHDFIVIGMMVYPEVEQVVGCLGERLITREFFSELGIETCGTIRVNYLRCLDCIIKVTTQKM</sequence>
<name>A0A423UC25_9BIFI</name>
<reference evidence="1 2" key="1">
    <citation type="submission" date="2018-07" db="EMBL/GenBank/DDBJ databases">
        <title>The role of parmesan cheese in vectoring bovine microbiota.</title>
        <authorList>
            <person name="Lugli G.A."/>
            <person name="Milani C."/>
        </authorList>
    </citation>
    <scope>NUCLEOTIDE SEQUENCE [LARGE SCALE GENOMIC DNA]</scope>
    <source>
        <strain evidence="1 2">BMONG18</strain>
    </source>
</reference>
<accession>A0A423UC25</accession>
<protein>
    <submittedName>
        <fullName evidence="1">Uncharacterized protein</fullName>
    </submittedName>
</protein>
<comment type="caution">
    <text evidence="1">The sequence shown here is derived from an EMBL/GenBank/DDBJ whole genome shotgun (WGS) entry which is preliminary data.</text>
</comment>
<proteinExistence type="predicted"/>
<dbReference type="AlphaFoldDB" id="A0A423UC25"/>
<dbReference type="Proteomes" id="UP000285266">
    <property type="component" value="Unassembled WGS sequence"/>
</dbReference>
<dbReference type="EMBL" id="QRAJ01000014">
    <property type="protein sequence ID" value="ROT86252.1"/>
    <property type="molecule type" value="Genomic_DNA"/>
</dbReference>
<evidence type="ECO:0000313" key="1">
    <source>
        <dbReference type="EMBL" id="ROT86252.1"/>
    </source>
</evidence>
<gene>
    <name evidence="1" type="ORF">BMONG18_1653</name>
</gene>